<dbReference type="CDD" id="cd03676">
    <property type="entry name" value="NUDIX_Tnr3_like"/>
    <property type="match status" value="1"/>
</dbReference>
<reference evidence="3" key="2">
    <citation type="submission" date="2009-11" db="EMBL/GenBank/DDBJ databases">
        <title>The Genome Sequence of Allomyces macrogynus strain ATCC 38327.</title>
        <authorList>
            <consortium name="The Broad Institute Genome Sequencing Platform"/>
            <person name="Russ C."/>
            <person name="Cuomo C."/>
            <person name="Shea T."/>
            <person name="Young S.K."/>
            <person name="Zeng Q."/>
            <person name="Koehrsen M."/>
            <person name="Haas B."/>
            <person name="Borodovsky M."/>
            <person name="Guigo R."/>
            <person name="Alvarado L."/>
            <person name="Berlin A."/>
            <person name="Borenstein D."/>
            <person name="Chen Z."/>
            <person name="Engels R."/>
            <person name="Freedman E."/>
            <person name="Gellesch M."/>
            <person name="Goldberg J."/>
            <person name="Griggs A."/>
            <person name="Gujja S."/>
            <person name="Heiman D."/>
            <person name="Hepburn T."/>
            <person name="Howarth C."/>
            <person name="Jen D."/>
            <person name="Larson L."/>
            <person name="Lewis B."/>
            <person name="Mehta T."/>
            <person name="Park D."/>
            <person name="Pearson M."/>
            <person name="Roberts A."/>
            <person name="Saif S."/>
            <person name="Shenoy N."/>
            <person name="Sisk P."/>
            <person name="Stolte C."/>
            <person name="Sykes S."/>
            <person name="Walk T."/>
            <person name="White J."/>
            <person name="Yandava C."/>
            <person name="Burger G."/>
            <person name="Gray M.W."/>
            <person name="Holland P.W.H."/>
            <person name="King N."/>
            <person name="Lang F.B.F."/>
            <person name="Roger A.J."/>
            <person name="Ruiz-Trillo I."/>
            <person name="Lander E."/>
            <person name="Nusbaum C."/>
        </authorList>
    </citation>
    <scope>NUCLEOTIDE SEQUENCE [LARGE SCALE GENOMIC DNA]</scope>
    <source>
        <strain evidence="3">ATCC 38327</strain>
    </source>
</reference>
<evidence type="ECO:0000313" key="3">
    <source>
        <dbReference type="Proteomes" id="UP000054350"/>
    </source>
</evidence>
<dbReference type="InterPro" id="IPR031804">
    <property type="entry name" value="DUF4743"/>
</dbReference>
<gene>
    <name evidence="2" type="ORF">AMAG_01941</name>
</gene>
<dbReference type="FunFam" id="3.90.79.10:FF:000019">
    <property type="entry name" value="Thiamin pyrophosphokinase, putative"/>
    <property type="match status" value="1"/>
</dbReference>
<dbReference type="PANTHER" id="PTHR13622:SF8">
    <property type="entry name" value="THIAMIN PYROPHOSPHOKINASE 1"/>
    <property type="match status" value="1"/>
</dbReference>
<dbReference type="Gene3D" id="3.90.79.10">
    <property type="entry name" value="Nucleoside Triphosphate Pyrophosphohydrolase"/>
    <property type="match status" value="1"/>
</dbReference>
<dbReference type="SUPFAM" id="SSF55811">
    <property type="entry name" value="Nudix"/>
    <property type="match status" value="1"/>
</dbReference>
<keyword evidence="3" id="KW-1185">Reference proteome</keyword>
<accession>A0A0L0S168</accession>
<dbReference type="VEuPathDB" id="FungiDB:AMAG_01941"/>
<protein>
    <recommendedName>
        <fullName evidence="1">Nudix hydrolase domain-containing protein</fullName>
    </recommendedName>
</protein>
<dbReference type="InterPro" id="IPR000086">
    <property type="entry name" value="NUDIX_hydrolase_dom"/>
</dbReference>
<reference evidence="2 3" key="1">
    <citation type="submission" date="2009-11" db="EMBL/GenBank/DDBJ databases">
        <title>Annotation of Allomyces macrogynus ATCC 38327.</title>
        <authorList>
            <consortium name="The Broad Institute Genome Sequencing Platform"/>
            <person name="Russ C."/>
            <person name="Cuomo C."/>
            <person name="Burger G."/>
            <person name="Gray M.W."/>
            <person name="Holland P.W.H."/>
            <person name="King N."/>
            <person name="Lang F.B.F."/>
            <person name="Roger A.J."/>
            <person name="Ruiz-Trillo I."/>
            <person name="Young S.K."/>
            <person name="Zeng Q."/>
            <person name="Gargeya S."/>
            <person name="Fitzgerald M."/>
            <person name="Haas B."/>
            <person name="Abouelleil A."/>
            <person name="Alvarado L."/>
            <person name="Arachchi H.M."/>
            <person name="Berlin A."/>
            <person name="Chapman S.B."/>
            <person name="Gearin G."/>
            <person name="Goldberg J."/>
            <person name="Griggs A."/>
            <person name="Gujja S."/>
            <person name="Hansen M."/>
            <person name="Heiman D."/>
            <person name="Howarth C."/>
            <person name="Larimer J."/>
            <person name="Lui A."/>
            <person name="MacDonald P.J.P."/>
            <person name="McCowen C."/>
            <person name="Montmayeur A."/>
            <person name="Murphy C."/>
            <person name="Neiman D."/>
            <person name="Pearson M."/>
            <person name="Priest M."/>
            <person name="Roberts A."/>
            <person name="Saif S."/>
            <person name="Shea T."/>
            <person name="Sisk P."/>
            <person name="Stolte C."/>
            <person name="Sykes S."/>
            <person name="Wortman J."/>
            <person name="Nusbaum C."/>
            <person name="Birren B."/>
        </authorList>
    </citation>
    <scope>NUCLEOTIDE SEQUENCE [LARGE SCALE GENOMIC DNA]</scope>
    <source>
        <strain evidence="2 3">ATCC 38327</strain>
    </source>
</reference>
<dbReference type="eggNOG" id="KOG4313">
    <property type="taxonomic scope" value="Eukaryota"/>
</dbReference>
<dbReference type="PROSITE" id="PS51462">
    <property type="entry name" value="NUDIX"/>
    <property type="match status" value="1"/>
</dbReference>
<feature type="domain" description="Nudix hydrolase" evidence="1">
    <location>
        <begin position="159"/>
        <end position="322"/>
    </location>
</feature>
<dbReference type="Proteomes" id="UP000054350">
    <property type="component" value="Unassembled WGS sequence"/>
</dbReference>
<dbReference type="AlphaFoldDB" id="A0A0L0S168"/>
<dbReference type="OrthoDB" id="10261522at2759"/>
<evidence type="ECO:0000313" key="2">
    <source>
        <dbReference type="EMBL" id="KNE56099.1"/>
    </source>
</evidence>
<dbReference type="InterPro" id="IPR015797">
    <property type="entry name" value="NUDIX_hydrolase-like_dom_sf"/>
</dbReference>
<organism evidence="2 3">
    <name type="scientific">Allomyces macrogynus (strain ATCC 38327)</name>
    <name type="common">Allomyces javanicus var. macrogynus</name>
    <dbReference type="NCBI Taxonomy" id="578462"/>
    <lineage>
        <taxon>Eukaryota</taxon>
        <taxon>Fungi</taxon>
        <taxon>Fungi incertae sedis</taxon>
        <taxon>Blastocladiomycota</taxon>
        <taxon>Blastocladiomycetes</taxon>
        <taxon>Blastocladiales</taxon>
        <taxon>Blastocladiaceae</taxon>
        <taxon>Allomyces</taxon>
    </lineage>
</organism>
<dbReference type="OMA" id="HRRLEYP"/>
<dbReference type="GO" id="GO:0044715">
    <property type="term" value="F:8-oxo-dGDP phosphatase activity"/>
    <property type="evidence" value="ECO:0007669"/>
    <property type="project" value="UniProtKB-ARBA"/>
</dbReference>
<dbReference type="PANTHER" id="PTHR13622">
    <property type="entry name" value="THIAMIN PYROPHOSPHOKINASE"/>
    <property type="match status" value="1"/>
</dbReference>
<sequence>MPQGRPEPSNGTAAVTSASTDATGFKYRLVDLIRQCNNVPASISSWIADKNAAILAAAAPGTNPPLFAFWQIDGVRVGLLTPNVAALVAEERKYFDHPKPDVFELRVPEGAADVVAARTAWIAEMVARWRAEDRFPALRGWRNELYSVYGKGGAVALAVERAASGLLGLRTYGCHLTGYTLPKGASHPHKDLKVWIARRSLTKPTFPGLLDNMAAGGLTHGQNPIECIVRECEEEASIPIEVAQARVVPAGLVSYCMRQDHLPSLGGCIGAETQFVFDLRLDEDFAPAINDGEVHGFTLMRVDEVVVAMRRGEFKPNCAVVMIDFLLRHGYITPDTEPDYVEILHGSHRPLEWEFPGPSSFAHTLQTKGSQ</sequence>
<dbReference type="STRING" id="578462.A0A0L0S168"/>
<dbReference type="Pfam" id="PF15916">
    <property type="entry name" value="DUF4743"/>
    <property type="match status" value="1"/>
</dbReference>
<dbReference type="Pfam" id="PF00293">
    <property type="entry name" value="NUDIX"/>
    <property type="match status" value="1"/>
</dbReference>
<proteinExistence type="predicted"/>
<name>A0A0L0S168_ALLM3</name>
<dbReference type="EMBL" id="GG745330">
    <property type="protein sequence ID" value="KNE56099.1"/>
    <property type="molecule type" value="Genomic_DNA"/>
</dbReference>
<evidence type="ECO:0000259" key="1">
    <source>
        <dbReference type="PROSITE" id="PS51462"/>
    </source>
</evidence>